<dbReference type="EMBL" id="CAXIEN010000024">
    <property type="protein sequence ID" value="CAL1266711.1"/>
    <property type="molecule type" value="Genomic_DNA"/>
</dbReference>
<organism evidence="4 5">
    <name type="scientific">Larinioides sclopetarius</name>
    <dbReference type="NCBI Taxonomy" id="280406"/>
    <lineage>
        <taxon>Eukaryota</taxon>
        <taxon>Metazoa</taxon>
        <taxon>Ecdysozoa</taxon>
        <taxon>Arthropoda</taxon>
        <taxon>Chelicerata</taxon>
        <taxon>Arachnida</taxon>
        <taxon>Araneae</taxon>
        <taxon>Araneomorphae</taxon>
        <taxon>Entelegynae</taxon>
        <taxon>Araneoidea</taxon>
        <taxon>Araneidae</taxon>
        <taxon>Larinioides</taxon>
    </lineage>
</organism>
<accession>A0AAV1Z5P2</accession>
<dbReference type="GO" id="GO:0030414">
    <property type="term" value="F:peptidase inhibitor activity"/>
    <property type="evidence" value="ECO:0007669"/>
    <property type="project" value="UniProtKB-KW"/>
</dbReference>
<reference evidence="4 5" key="1">
    <citation type="submission" date="2024-04" db="EMBL/GenBank/DDBJ databases">
        <authorList>
            <person name="Rising A."/>
            <person name="Reimegard J."/>
            <person name="Sonavane S."/>
            <person name="Akerstrom W."/>
            <person name="Nylinder S."/>
            <person name="Hedman E."/>
            <person name="Kallberg Y."/>
        </authorList>
    </citation>
    <scope>NUCLEOTIDE SEQUENCE [LARGE SCALE GENOMIC DNA]</scope>
</reference>
<dbReference type="PANTHER" id="PTHR23259:SF70">
    <property type="entry name" value="ACCESSORY GLAND PROTEIN ACP62F-RELATED"/>
    <property type="match status" value="1"/>
</dbReference>
<dbReference type="Pfam" id="PF01826">
    <property type="entry name" value="TIL"/>
    <property type="match status" value="1"/>
</dbReference>
<proteinExistence type="predicted"/>
<dbReference type="AlphaFoldDB" id="A0AAV1Z5P2"/>
<gene>
    <name evidence="4" type="ORF">LARSCL_LOCUS3250</name>
</gene>
<keyword evidence="5" id="KW-1185">Reference proteome</keyword>
<keyword evidence="1" id="KW-0646">Protease inhibitor</keyword>
<sequence>MCTEDEEYQECGSACPSTCENIDPICPRICRRGCFCKKGLVKRRDGKCVKPEKCQSSAPQPTGKQ</sequence>
<dbReference type="InterPro" id="IPR002919">
    <property type="entry name" value="TIL_dom"/>
</dbReference>
<dbReference type="SUPFAM" id="SSF57567">
    <property type="entry name" value="Serine protease inhibitors"/>
    <property type="match status" value="1"/>
</dbReference>
<evidence type="ECO:0000259" key="3">
    <source>
        <dbReference type="Pfam" id="PF01826"/>
    </source>
</evidence>
<dbReference type="InterPro" id="IPR051368">
    <property type="entry name" value="SerProtInhib-TIL_Domain"/>
</dbReference>
<keyword evidence="2" id="KW-1015">Disulfide bond</keyword>
<dbReference type="Gene3D" id="2.10.25.10">
    <property type="entry name" value="Laminin"/>
    <property type="match status" value="1"/>
</dbReference>
<dbReference type="Proteomes" id="UP001497382">
    <property type="component" value="Unassembled WGS sequence"/>
</dbReference>
<feature type="domain" description="TIL" evidence="3">
    <location>
        <begin position="2"/>
        <end position="54"/>
    </location>
</feature>
<dbReference type="InterPro" id="IPR036084">
    <property type="entry name" value="Ser_inhib-like_sf"/>
</dbReference>
<evidence type="ECO:0000313" key="5">
    <source>
        <dbReference type="Proteomes" id="UP001497382"/>
    </source>
</evidence>
<evidence type="ECO:0000256" key="1">
    <source>
        <dbReference type="ARBA" id="ARBA00022690"/>
    </source>
</evidence>
<dbReference type="CDD" id="cd19941">
    <property type="entry name" value="TIL"/>
    <property type="match status" value="1"/>
</dbReference>
<evidence type="ECO:0000313" key="4">
    <source>
        <dbReference type="EMBL" id="CAL1266711.1"/>
    </source>
</evidence>
<dbReference type="PANTHER" id="PTHR23259">
    <property type="entry name" value="RIDDLE"/>
    <property type="match status" value="1"/>
</dbReference>
<evidence type="ECO:0000256" key="2">
    <source>
        <dbReference type="ARBA" id="ARBA00023157"/>
    </source>
</evidence>
<protein>
    <recommendedName>
        <fullName evidence="3">TIL domain-containing protein</fullName>
    </recommendedName>
</protein>
<name>A0AAV1Z5P2_9ARAC</name>
<comment type="caution">
    <text evidence="4">The sequence shown here is derived from an EMBL/GenBank/DDBJ whole genome shotgun (WGS) entry which is preliminary data.</text>
</comment>